<dbReference type="HOGENOM" id="CLU_2649505_0_0_4"/>
<protein>
    <submittedName>
        <fullName evidence="1">Uncharacterized protein</fullName>
    </submittedName>
</protein>
<dbReference type="EMBL" id="CU207211">
    <property type="protein sequence ID" value="CAL62343.1"/>
    <property type="molecule type" value="Genomic_DNA"/>
</dbReference>
<evidence type="ECO:0000313" key="2">
    <source>
        <dbReference type="Proteomes" id="UP000006697"/>
    </source>
</evidence>
<dbReference type="Proteomes" id="UP000006697">
    <property type="component" value="Chromosome"/>
</dbReference>
<keyword evidence="2" id="KW-1185">Reference proteome</keyword>
<dbReference type="KEGG" id="har:HEAR2207"/>
<sequence length="76" mass="8898">MAENQVAVRLNRCKEASASRQIVFPCDTKPLIHRDFLAHHDKDGYAFSIDVWRCAMWPDLNARLMGPRMRPSEQWL</sequence>
<evidence type="ECO:0000313" key="1">
    <source>
        <dbReference type="EMBL" id="CAL62343.1"/>
    </source>
</evidence>
<proteinExistence type="predicted"/>
<dbReference type="AlphaFoldDB" id="A4G756"/>
<accession>A4G756</accession>
<name>A4G756_HERAR</name>
<organism evidence="1 2">
    <name type="scientific">Herminiimonas arsenicoxydans</name>
    <dbReference type="NCBI Taxonomy" id="204773"/>
    <lineage>
        <taxon>Bacteria</taxon>
        <taxon>Pseudomonadati</taxon>
        <taxon>Pseudomonadota</taxon>
        <taxon>Betaproteobacteria</taxon>
        <taxon>Burkholderiales</taxon>
        <taxon>Oxalobacteraceae</taxon>
        <taxon>Herminiimonas</taxon>
    </lineage>
</organism>
<dbReference type="STRING" id="204773.HEAR2207"/>
<reference evidence="1 2" key="1">
    <citation type="journal article" date="2007" name="PLoS Genet.">
        <title>A tale of two oxidation states: bacterial colonization of arsenic-rich environments.</title>
        <authorList>
            <person name="Muller D."/>
            <person name="Medigue C."/>
            <person name="Koechler S."/>
            <person name="Barbe V."/>
            <person name="Barakat M."/>
            <person name="Talla E."/>
            <person name="Bonnefoy V."/>
            <person name="Krin E."/>
            <person name="Arsene-Ploetze F."/>
            <person name="Carapito C."/>
            <person name="Chandler M."/>
            <person name="Cournoyer B."/>
            <person name="Cruveiller S."/>
            <person name="Dossat C."/>
            <person name="Duval S."/>
            <person name="Heymann M."/>
            <person name="Leize E."/>
            <person name="Lieutaud A."/>
            <person name="Lievremont D."/>
            <person name="Makita Y."/>
            <person name="Mangenot S."/>
            <person name="Nitschke W."/>
            <person name="Ortet P."/>
            <person name="Perdrial N."/>
            <person name="Schoepp B."/>
            <person name="Siguier N."/>
            <person name="Simeonova D.D."/>
            <person name="Rouy Z."/>
            <person name="Segurens B."/>
            <person name="Turlin E."/>
            <person name="Vallenet D."/>
            <person name="Van Dorsselaer A."/>
            <person name="Weiss S."/>
            <person name="Weissenbach J."/>
            <person name="Lett M.C."/>
            <person name="Danchin A."/>
            <person name="Bertin P.N."/>
        </authorList>
    </citation>
    <scope>NUCLEOTIDE SEQUENCE [LARGE SCALE GENOMIC DNA]</scope>
    <source>
        <strain evidence="2">ULPAs1</strain>
    </source>
</reference>
<gene>
    <name evidence="1" type="ordered locus">HEAR2207</name>
</gene>